<proteinExistence type="predicted"/>
<dbReference type="InterPro" id="IPR010870">
    <property type="entry name" value="Porin_O/P"/>
</dbReference>
<dbReference type="RefSeq" id="WP_243993910.1">
    <property type="nucleotide sequence ID" value="NZ_JALHLE010000016.1"/>
</dbReference>
<evidence type="ECO:0000256" key="2">
    <source>
        <dbReference type="SAM" id="SignalP"/>
    </source>
</evidence>
<dbReference type="EMBL" id="JALHLE010000016">
    <property type="protein sequence ID" value="MCJ2179186.1"/>
    <property type="molecule type" value="Genomic_DNA"/>
</dbReference>
<feature type="compositionally biased region" description="Low complexity" evidence="1">
    <location>
        <begin position="65"/>
        <end position="86"/>
    </location>
</feature>
<name>A0ABT0B295_9SPHN</name>
<dbReference type="Proteomes" id="UP001162880">
    <property type="component" value="Unassembled WGS sequence"/>
</dbReference>
<keyword evidence="4" id="KW-1185">Reference proteome</keyword>
<comment type="caution">
    <text evidence="3">The sequence shown here is derived from an EMBL/GenBank/DDBJ whole genome shotgun (WGS) entry which is preliminary data.</text>
</comment>
<dbReference type="SUPFAM" id="SSF56935">
    <property type="entry name" value="Porins"/>
    <property type="match status" value="1"/>
</dbReference>
<sequence>MYRTLSGTAVAAALLQPVPALAQSVPDAEAEAMRAEIRELRARLARLERTLGLAPDNTGTPPPVAAAASQPAPAPPAAAAAAAPQPETKIGWKGSPRFTEGDKAFKVKGRIQADANYVSAPKALADEGLGFSNEMRRIRLGGEGSLGAGFGYKLELELSDNTVDLVDTFVTYDRAGWLVTLGNHNSFQSLDELTGDTTGSVMERAAFTDAFGFERRLGLSAQYQRGAMLAQLGIFTDDIGALANDSDGTSGGDENNSYGIDGRLVYAPKVDDIQLHFGASAHWRRMGRLADGTTRYRQRPYAHSTNTRLIGTPSMQVDQEVHYGLELAGIAGRWHGAAEVHALRAGRTGLPAVTFRGGYAELGYFLTKGDSRGYKAGIFSGKAPARPMGDGGIGSIQINLRYDYLDLDDKDISGGKLNGYIAALIWSPIQYLRFNLNYALLQYDGAKALPSGRTDYDAHVLGTRFELDF</sequence>
<reference evidence="3" key="1">
    <citation type="submission" date="2022-03" db="EMBL/GenBank/DDBJ databases">
        <title>Identification of a novel bacterium isolated from mangrove sediments.</title>
        <authorList>
            <person name="Pan X."/>
        </authorList>
    </citation>
    <scope>NUCLEOTIDE SEQUENCE</scope>
    <source>
        <strain evidence="3">B2580</strain>
    </source>
</reference>
<keyword evidence="2" id="KW-0732">Signal</keyword>
<gene>
    <name evidence="3" type="ORF">MTR64_11460</name>
</gene>
<accession>A0ABT0B295</accession>
<dbReference type="Gene3D" id="2.40.160.10">
    <property type="entry name" value="Porin"/>
    <property type="match status" value="1"/>
</dbReference>
<dbReference type="Pfam" id="PF07396">
    <property type="entry name" value="Porin_O_P"/>
    <property type="match status" value="1"/>
</dbReference>
<feature type="region of interest" description="Disordered" evidence="1">
    <location>
        <begin position="52"/>
        <end position="95"/>
    </location>
</feature>
<feature type="signal peptide" evidence="2">
    <location>
        <begin position="1"/>
        <end position="22"/>
    </location>
</feature>
<protein>
    <submittedName>
        <fullName evidence="3">Porin</fullName>
    </submittedName>
</protein>
<dbReference type="InterPro" id="IPR023614">
    <property type="entry name" value="Porin_dom_sf"/>
</dbReference>
<organism evidence="3 4">
    <name type="scientific">Novosphingobium album</name>
    <name type="common">ex Hu et al. 2023</name>
    <dbReference type="NCBI Taxonomy" id="2930093"/>
    <lineage>
        <taxon>Bacteria</taxon>
        <taxon>Pseudomonadati</taxon>
        <taxon>Pseudomonadota</taxon>
        <taxon>Alphaproteobacteria</taxon>
        <taxon>Sphingomonadales</taxon>
        <taxon>Sphingomonadaceae</taxon>
        <taxon>Novosphingobium</taxon>
    </lineage>
</organism>
<evidence type="ECO:0000256" key="1">
    <source>
        <dbReference type="SAM" id="MobiDB-lite"/>
    </source>
</evidence>
<evidence type="ECO:0000313" key="4">
    <source>
        <dbReference type="Proteomes" id="UP001162880"/>
    </source>
</evidence>
<feature type="chain" id="PRO_5047058992" evidence="2">
    <location>
        <begin position="23"/>
        <end position="469"/>
    </location>
</feature>
<evidence type="ECO:0000313" key="3">
    <source>
        <dbReference type="EMBL" id="MCJ2179186.1"/>
    </source>
</evidence>